<name>A0A7R9FKR6_9NEOP</name>
<dbReference type="EMBL" id="OE000564">
    <property type="protein sequence ID" value="CAD7454316.1"/>
    <property type="molecule type" value="Genomic_DNA"/>
</dbReference>
<accession>A0A7R9FKR6</accession>
<organism evidence="1">
    <name type="scientific">Timema tahoe</name>
    <dbReference type="NCBI Taxonomy" id="61484"/>
    <lineage>
        <taxon>Eukaryota</taxon>
        <taxon>Metazoa</taxon>
        <taxon>Ecdysozoa</taxon>
        <taxon>Arthropoda</taxon>
        <taxon>Hexapoda</taxon>
        <taxon>Insecta</taxon>
        <taxon>Pterygota</taxon>
        <taxon>Neoptera</taxon>
        <taxon>Polyneoptera</taxon>
        <taxon>Phasmatodea</taxon>
        <taxon>Timematodea</taxon>
        <taxon>Timematoidea</taxon>
        <taxon>Timematidae</taxon>
        <taxon>Timema</taxon>
    </lineage>
</organism>
<evidence type="ECO:0000313" key="1">
    <source>
        <dbReference type="EMBL" id="CAD7454316.1"/>
    </source>
</evidence>
<reference evidence="1" key="1">
    <citation type="submission" date="2020-11" db="EMBL/GenBank/DDBJ databases">
        <authorList>
            <person name="Tran Van P."/>
        </authorList>
    </citation>
    <scope>NUCLEOTIDE SEQUENCE</scope>
</reference>
<gene>
    <name evidence="1" type="ORF">TTEB3V08_LOCUS2424</name>
</gene>
<dbReference type="Pfam" id="PF15019">
    <property type="entry name" value="C9orf72-like"/>
    <property type="match status" value="1"/>
</dbReference>
<dbReference type="GO" id="GO:0005085">
    <property type="term" value="F:guanyl-nucleotide exchange factor activity"/>
    <property type="evidence" value="ECO:0007669"/>
    <property type="project" value="InterPro"/>
</dbReference>
<protein>
    <submittedName>
        <fullName evidence="1">Uncharacterized protein</fullName>
    </submittedName>
</protein>
<sequence length="151" mass="16440">MPTPSLNARSVPTRWRGAGTTYGARYKTAACRLIIHFIYMLLCDSAEFESSEQVDSFVLDLCTMLMSVKNVGIISRAPSYCPQLFQHPVLLHDALTSHLQTAGCTLVMGTSFHDVNMTNASSDCSATITQVLSLPLANTAVFEGLASIMFK</sequence>
<proteinExistence type="predicted"/>
<dbReference type="AlphaFoldDB" id="A0A7R9FKR6"/>
<dbReference type="InterPro" id="IPR027819">
    <property type="entry name" value="C9orf72"/>
</dbReference>